<dbReference type="VEuPathDB" id="VectorBase:CSON009703"/>
<dbReference type="PANTHER" id="PTHR12243:SF69">
    <property type="entry name" value="SI:CH73-59F11.3"/>
    <property type="match status" value="1"/>
</dbReference>
<dbReference type="GO" id="GO:0003677">
    <property type="term" value="F:DNA binding"/>
    <property type="evidence" value="ECO:0007669"/>
    <property type="project" value="InterPro"/>
</dbReference>
<keyword evidence="1" id="KW-0539">Nucleus</keyword>
<protein>
    <submittedName>
        <fullName evidence="4">CSON009703 protein</fullName>
    </submittedName>
</protein>
<proteinExistence type="predicted"/>
<dbReference type="InterPro" id="IPR004210">
    <property type="entry name" value="BESS_motif"/>
</dbReference>
<dbReference type="Pfam" id="PF02944">
    <property type="entry name" value="BESS"/>
    <property type="match status" value="1"/>
</dbReference>
<dbReference type="InterPro" id="IPR006578">
    <property type="entry name" value="MADF-dom"/>
</dbReference>
<name>A0A336M0U7_CULSO</name>
<gene>
    <name evidence="4" type="primary">CSON009703</name>
</gene>
<sequence>MTHYIDTRKLISDIQIRPALWNRNYAVNKAFTEDTWDELSEIHQLPKSILKTRWKSLRDNFRIEFKRIPRDALGNCLISPNLHKSKWAYYKQLLFLVDHMKSRYPTQEPVKLETNVTNTFVRDLQGITPDNSSNMDYSDNYDDEYIQIPEVPSSLQITGSISPSCDAQNGQDSTPLPPLVPVAKRVFMGPKRARVEEPQSNGTNPEEIGDDDYHFLMSLHTYMSQLKDREKLKMRMKIQNIIYQELFNDDDENSNEKK</sequence>
<evidence type="ECO:0000259" key="2">
    <source>
        <dbReference type="PROSITE" id="PS51029"/>
    </source>
</evidence>
<feature type="domain" description="MADF" evidence="2">
    <location>
        <begin position="9"/>
        <end position="101"/>
    </location>
</feature>
<dbReference type="InterPro" id="IPR039353">
    <property type="entry name" value="TF_Adf1"/>
</dbReference>
<comment type="subcellular location">
    <subcellularLocation>
        <location evidence="1">Nucleus</location>
    </subcellularLocation>
</comment>
<dbReference type="PROSITE" id="PS51031">
    <property type="entry name" value="BESS"/>
    <property type="match status" value="1"/>
</dbReference>
<dbReference type="EMBL" id="UFQT01000389">
    <property type="protein sequence ID" value="SSX23854.1"/>
    <property type="molecule type" value="Genomic_DNA"/>
</dbReference>
<feature type="domain" description="BESS" evidence="3">
    <location>
        <begin position="209"/>
        <end position="248"/>
    </location>
</feature>
<dbReference type="OMA" id="VWMEIAS"/>
<dbReference type="SMART" id="SM00595">
    <property type="entry name" value="MADF"/>
    <property type="match status" value="1"/>
</dbReference>
<reference evidence="4" key="1">
    <citation type="submission" date="2018-07" db="EMBL/GenBank/DDBJ databases">
        <authorList>
            <person name="Quirk P.G."/>
            <person name="Krulwich T.A."/>
        </authorList>
    </citation>
    <scope>NUCLEOTIDE SEQUENCE</scope>
</reference>
<evidence type="ECO:0000313" key="4">
    <source>
        <dbReference type="EMBL" id="SSX23854.1"/>
    </source>
</evidence>
<organism evidence="4">
    <name type="scientific">Culicoides sonorensis</name>
    <name type="common">Biting midge</name>
    <dbReference type="NCBI Taxonomy" id="179676"/>
    <lineage>
        <taxon>Eukaryota</taxon>
        <taxon>Metazoa</taxon>
        <taxon>Ecdysozoa</taxon>
        <taxon>Arthropoda</taxon>
        <taxon>Hexapoda</taxon>
        <taxon>Insecta</taxon>
        <taxon>Pterygota</taxon>
        <taxon>Neoptera</taxon>
        <taxon>Endopterygota</taxon>
        <taxon>Diptera</taxon>
        <taxon>Nematocera</taxon>
        <taxon>Chironomoidea</taxon>
        <taxon>Ceratopogonidae</taxon>
        <taxon>Ceratopogoninae</taxon>
        <taxon>Culicoides</taxon>
        <taxon>Monoculicoides</taxon>
    </lineage>
</organism>
<dbReference type="PANTHER" id="PTHR12243">
    <property type="entry name" value="MADF DOMAIN TRANSCRIPTION FACTOR"/>
    <property type="match status" value="1"/>
</dbReference>
<evidence type="ECO:0000256" key="1">
    <source>
        <dbReference type="PROSITE-ProRule" id="PRU00371"/>
    </source>
</evidence>
<dbReference type="GO" id="GO:0005634">
    <property type="term" value="C:nucleus"/>
    <property type="evidence" value="ECO:0007669"/>
    <property type="project" value="UniProtKB-SubCell"/>
</dbReference>
<dbReference type="GO" id="GO:0005667">
    <property type="term" value="C:transcription regulator complex"/>
    <property type="evidence" value="ECO:0007669"/>
    <property type="project" value="TreeGrafter"/>
</dbReference>
<evidence type="ECO:0000259" key="3">
    <source>
        <dbReference type="PROSITE" id="PS51031"/>
    </source>
</evidence>
<accession>A0A336M0U7</accession>
<dbReference type="AlphaFoldDB" id="A0A336M0U7"/>
<dbReference type="PROSITE" id="PS51029">
    <property type="entry name" value="MADF"/>
    <property type="match status" value="1"/>
</dbReference>
<dbReference type="Pfam" id="PF10545">
    <property type="entry name" value="MADF_DNA_bdg"/>
    <property type="match status" value="1"/>
</dbReference>
<dbReference type="GO" id="GO:0006357">
    <property type="term" value="P:regulation of transcription by RNA polymerase II"/>
    <property type="evidence" value="ECO:0007669"/>
    <property type="project" value="TreeGrafter"/>
</dbReference>